<dbReference type="GO" id="GO:0003824">
    <property type="term" value="F:catalytic activity"/>
    <property type="evidence" value="ECO:0007669"/>
    <property type="project" value="InterPro"/>
</dbReference>
<dbReference type="SUPFAM" id="SSF56672">
    <property type="entry name" value="DNA/RNA polymerases"/>
    <property type="match status" value="1"/>
</dbReference>
<dbReference type="CDD" id="cd09076">
    <property type="entry name" value="L1-EN"/>
    <property type="match status" value="1"/>
</dbReference>
<feature type="compositionally biased region" description="Basic and acidic residues" evidence="1">
    <location>
        <begin position="973"/>
        <end position="985"/>
    </location>
</feature>
<dbReference type="AlphaFoldDB" id="A0A8D8X0S5"/>
<dbReference type="Gene3D" id="3.30.70.270">
    <property type="match status" value="1"/>
</dbReference>
<evidence type="ECO:0000313" key="3">
    <source>
        <dbReference type="EMBL" id="CAG6679693.1"/>
    </source>
</evidence>
<protein>
    <submittedName>
        <fullName evidence="3">Craniofacial development protein 2</fullName>
    </submittedName>
</protein>
<dbReference type="InterPro" id="IPR000477">
    <property type="entry name" value="RT_dom"/>
</dbReference>
<proteinExistence type="predicted"/>
<dbReference type="Gene3D" id="3.60.10.10">
    <property type="entry name" value="Endonuclease/exonuclease/phosphatase"/>
    <property type="match status" value="1"/>
</dbReference>
<evidence type="ECO:0000256" key="1">
    <source>
        <dbReference type="SAM" id="MobiDB-lite"/>
    </source>
</evidence>
<dbReference type="CDD" id="cd01650">
    <property type="entry name" value="RT_nLTR_like"/>
    <property type="match status" value="1"/>
</dbReference>
<dbReference type="PANTHER" id="PTHR47027:SF8">
    <property type="entry name" value="RIBONUCLEASE H"/>
    <property type="match status" value="1"/>
</dbReference>
<dbReference type="PANTHER" id="PTHR47027">
    <property type="entry name" value="REVERSE TRANSCRIPTASE DOMAIN-CONTAINING PROTEIN"/>
    <property type="match status" value="1"/>
</dbReference>
<feature type="region of interest" description="Disordered" evidence="1">
    <location>
        <begin position="969"/>
        <end position="989"/>
    </location>
</feature>
<dbReference type="PROSITE" id="PS50878">
    <property type="entry name" value="RT_POL"/>
    <property type="match status" value="1"/>
</dbReference>
<dbReference type="GO" id="GO:0071897">
    <property type="term" value="P:DNA biosynthetic process"/>
    <property type="evidence" value="ECO:0007669"/>
    <property type="project" value="UniProtKB-ARBA"/>
</dbReference>
<dbReference type="EMBL" id="HBUF01249861">
    <property type="protein sequence ID" value="CAG6679693.1"/>
    <property type="molecule type" value="Transcribed_RNA"/>
</dbReference>
<dbReference type="InterPro" id="IPR043128">
    <property type="entry name" value="Rev_trsase/Diguanyl_cyclase"/>
</dbReference>
<name>A0A8D8X0S5_9HEMI</name>
<dbReference type="InterPro" id="IPR043502">
    <property type="entry name" value="DNA/RNA_pol_sf"/>
</dbReference>
<feature type="domain" description="Reverse transcriptase" evidence="2">
    <location>
        <begin position="526"/>
        <end position="798"/>
    </location>
</feature>
<sequence length="1046" mass="121480">MAMFATKINSGVSSSIGSPGGAVTSITKRLKCQEEIRIGTWNVKTMRQEGKIQNAIQEMTQMNINIMGVSEMRWPGAGSANIEEHQVYYSGTDNGKHELGVGIIMTKEMSKSVDNFIPVSARVMLIQLKARPIDINIIQIYAPTTEGTEEEVEELYNSINQVMKKLKKQDITIVMGDFNAKVGAGRTSSAVGPFGLGSRNDRGDTLEIFAESNQLVIMNTWFKLHQRKLYTWKSPMDAPERIVRNQIDYILVSKRYRNSCTCVKTYPGADIQSDHVPVVGKFKVKMKRVTTKNFKRYDLKKLKDPIIHRTVKNTLNEQMEKCRNAESIEEELTIVQEISKEIKEQHLKKDTEKRKSWMTNEILELMKHRKRNINNTQEYKRIQTIIRRKIREAKEKEKKNQCEEIEFYQSRYDDFNVHRKVREVTGRTRKNICGKLVDENGSIIINKEEKKETWKKYLENLFDDVRNEQEPVGTDTSGPEIMKEEVEIAIKQLKEGKAAGLDQIPAEIIKLFDEKSIERIIKIFNFIHRTGKIPKEWLKSEFITLPKKSNAKTCEDHRTISLMSHLLKTFLKIIHRRIYKICEEQISPNQFGFLNAVGTREALFSVQVLVQRCRDVNCNFFVCLIDYKKAFDRVKHDKMIEVLTKTGIDTKDLKIITNLYWNQTAVLRTDGEHTEEVKILRGVRQGCILSPILFNLYSEHIFREALDDMEEGITINGTKLNNLRYADDTLVFADSIQSLQKLMNKITEVSSSYGLDINASKTKVMVISKTPIDNTEYITVNGDRIERVKQCQYLGTCINETWENSQEIRCRIAKARSTFNSMGSVFKSHNLTLDTKMRLLKCYVFSVLLYGVETWTLTQDTTKKLEAFELWLYRRILRLSWTHKVTNKEVLQRMKKEPEIINTVKKRKLQYLGHIMRNEHRYQLLQQILQGKIAGRRPPGRRRISWLANLRTCGFNKRSAQLFRIATKKVGTHRRDDRQPSERRGTLRRRRNIDLKSCDVIRRLMMSQDFSSPRGSASVGHHIHCDTNEAGQKDFFFSPPVLLKER</sequence>
<dbReference type="InterPro" id="IPR036691">
    <property type="entry name" value="Endo/exonu/phosph_ase_sf"/>
</dbReference>
<organism evidence="3">
    <name type="scientific">Cacopsylla melanoneura</name>
    <dbReference type="NCBI Taxonomy" id="428564"/>
    <lineage>
        <taxon>Eukaryota</taxon>
        <taxon>Metazoa</taxon>
        <taxon>Ecdysozoa</taxon>
        <taxon>Arthropoda</taxon>
        <taxon>Hexapoda</taxon>
        <taxon>Insecta</taxon>
        <taxon>Pterygota</taxon>
        <taxon>Neoptera</taxon>
        <taxon>Paraneoptera</taxon>
        <taxon>Hemiptera</taxon>
        <taxon>Sternorrhyncha</taxon>
        <taxon>Psylloidea</taxon>
        <taxon>Psyllidae</taxon>
        <taxon>Psyllinae</taxon>
        <taxon>Cacopsylla</taxon>
    </lineage>
</organism>
<accession>A0A8D8X0S5</accession>
<reference evidence="3" key="1">
    <citation type="submission" date="2021-05" db="EMBL/GenBank/DDBJ databases">
        <authorList>
            <person name="Alioto T."/>
            <person name="Alioto T."/>
            <person name="Gomez Garrido J."/>
        </authorList>
    </citation>
    <scope>NUCLEOTIDE SEQUENCE</scope>
</reference>
<dbReference type="Pfam" id="PF00078">
    <property type="entry name" value="RVT_1"/>
    <property type="match status" value="1"/>
</dbReference>
<dbReference type="Pfam" id="PF14529">
    <property type="entry name" value="Exo_endo_phos_2"/>
    <property type="match status" value="1"/>
</dbReference>
<dbReference type="InterPro" id="IPR005135">
    <property type="entry name" value="Endo/exonuclease/phosphatase"/>
</dbReference>
<dbReference type="SUPFAM" id="SSF56219">
    <property type="entry name" value="DNase I-like"/>
    <property type="match status" value="1"/>
</dbReference>
<evidence type="ECO:0000259" key="2">
    <source>
        <dbReference type="PROSITE" id="PS50878"/>
    </source>
</evidence>